<dbReference type="RefSeq" id="WP_189330549.1">
    <property type="nucleotide sequence ID" value="NZ_AP023356.1"/>
</dbReference>
<evidence type="ECO:0000313" key="8">
    <source>
        <dbReference type="EMBL" id="BCJ48241.1"/>
    </source>
</evidence>
<gene>
    <name evidence="8" type="ORF">Aiant_88980</name>
</gene>
<dbReference type="InterPro" id="IPR038766">
    <property type="entry name" value="Membrane_comp_ABC_pdt"/>
</dbReference>
<dbReference type="PANTHER" id="PTHR30287">
    <property type="entry name" value="MEMBRANE COMPONENT OF PREDICTED ABC SUPERFAMILY METABOLITE UPTAKE TRANSPORTER"/>
    <property type="match status" value="1"/>
</dbReference>
<evidence type="ECO:0000313" key="9">
    <source>
        <dbReference type="Proteomes" id="UP000676967"/>
    </source>
</evidence>
<feature type="transmembrane region" description="Helical" evidence="6">
    <location>
        <begin position="737"/>
        <end position="761"/>
    </location>
</feature>
<evidence type="ECO:0000256" key="5">
    <source>
        <dbReference type="ARBA" id="ARBA00023136"/>
    </source>
</evidence>
<feature type="transmembrane region" description="Helical" evidence="6">
    <location>
        <begin position="694"/>
        <end position="716"/>
    </location>
</feature>
<feature type="transmembrane region" description="Helical" evidence="6">
    <location>
        <begin position="231"/>
        <end position="257"/>
    </location>
</feature>
<feature type="transmembrane region" description="Helical" evidence="6">
    <location>
        <begin position="278"/>
        <end position="305"/>
    </location>
</feature>
<keyword evidence="4 6" id="KW-1133">Transmembrane helix</keyword>
<dbReference type="EMBL" id="AP023356">
    <property type="protein sequence ID" value="BCJ48241.1"/>
    <property type="molecule type" value="Genomic_DNA"/>
</dbReference>
<feature type="transmembrane region" description="Helical" evidence="6">
    <location>
        <begin position="445"/>
        <end position="468"/>
    </location>
</feature>
<evidence type="ECO:0000259" key="7">
    <source>
        <dbReference type="Pfam" id="PF02687"/>
    </source>
</evidence>
<proteinExistence type="predicted"/>
<sequence length="813" mass="83494">MSTAVRDRPLVLDRSSGGLPARRAVVRWAWRLFRREWRQQSLILALLLVAVAATTAGLGLASNAYGGQASTFGTADRLVSLSSSGAQRAADVDRLRGTFGAAELIEHQQVPVPGSVTPIDLRAQDPHGPFGAPTLRLDRGRFPQGAGEVAVTADVARIFGVPVGGTWQDRTVVGLVENPLDLRERFGLVAPGQLTGTTTATVLVRVGSADPAFPDGASVDVRSDGTDNGSVVVLLLGTIGLFFAGLLAVAGFTVLAQRRLRSLGMLGAVGAARGHVRLVLLADGAVIGTAGGLAGAAVGVIAWFLLSPRAEALVGHRFDRFHLPWLAVLAVVLLAIVTAVAAAWWPARSAARISVVAALSARPARPRPAHRFAAAGTVVLAGGLGALVLAEQVKPAYIVGGVVATALGLLLLAPLGIAALGRLARFAPVAARLAMRDLARYRARSSAALAAIGLAVGIAAVITLSAAVSVARAAAPTGGNLPADQVVIWLSPDGRDGSVPAPGALPTAPVAAIGAGLHATGTLALQLAVDPAAPQMRDGGGREPARLAIPHPVVRDGRTGVEYRSAEAVLLYVATPELLQRYGIDPASIESDTDIVSSRTDLAGYRVALGRRDTWRPKIQHAALPAYPSLPTTLITGHAVRALHLTPVTAGWLVQAPGALSQADIDRARQAAGAAGLTVESRPTGAEIARLADYATAAGIAVALGVLAMTVGLIRSETARDLRTLTAAGARRRTRRALTGATAGSLALLGAALGTAGAYLALLAWHHKDPHWLTHVPVPQLAAILIGLPVAGYLGAWLLAGTEPDALARQPLD</sequence>
<keyword evidence="3 6" id="KW-0812">Transmembrane</keyword>
<protein>
    <recommendedName>
        <fullName evidence="7">ABC3 transporter permease C-terminal domain-containing protein</fullName>
    </recommendedName>
</protein>
<keyword evidence="9" id="KW-1185">Reference proteome</keyword>
<dbReference type="Proteomes" id="UP000676967">
    <property type="component" value="Chromosome"/>
</dbReference>
<comment type="subcellular location">
    <subcellularLocation>
        <location evidence="1">Cell membrane</location>
        <topology evidence="1">Multi-pass membrane protein</topology>
    </subcellularLocation>
</comment>
<feature type="transmembrane region" description="Helical" evidence="6">
    <location>
        <begin position="325"/>
        <end position="345"/>
    </location>
</feature>
<feature type="domain" description="ABC3 transporter permease C-terminal" evidence="7">
    <location>
        <begin position="236"/>
        <end position="354"/>
    </location>
</feature>
<dbReference type="PANTHER" id="PTHR30287:SF1">
    <property type="entry name" value="INNER MEMBRANE PROTEIN"/>
    <property type="match status" value="1"/>
</dbReference>
<accession>A0ABN6CSS3</accession>
<dbReference type="InterPro" id="IPR003838">
    <property type="entry name" value="ABC3_permease_C"/>
</dbReference>
<evidence type="ECO:0000256" key="4">
    <source>
        <dbReference type="ARBA" id="ARBA00022989"/>
    </source>
</evidence>
<name>A0ABN6CSS3_9ACTN</name>
<keyword evidence="5 6" id="KW-0472">Membrane</keyword>
<evidence type="ECO:0000256" key="3">
    <source>
        <dbReference type="ARBA" id="ARBA00022692"/>
    </source>
</evidence>
<feature type="transmembrane region" description="Helical" evidence="6">
    <location>
        <begin position="41"/>
        <end position="61"/>
    </location>
</feature>
<feature type="transmembrane region" description="Helical" evidence="6">
    <location>
        <begin position="372"/>
        <end position="390"/>
    </location>
</feature>
<reference evidence="8 9" key="1">
    <citation type="submission" date="2020-08" db="EMBL/GenBank/DDBJ databases">
        <title>Whole genome shotgun sequence of Actinoplanes ianthinogenes NBRC 13996.</title>
        <authorList>
            <person name="Komaki H."/>
            <person name="Tamura T."/>
        </authorList>
    </citation>
    <scope>NUCLEOTIDE SEQUENCE [LARGE SCALE GENOMIC DNA]</scope>
    <source>
        <strain evidence="8 9">NBRC 13996</strain>
    </source>
</reference>
<keyword evidence="2" id="KW-1003">Cell membrane</keyword>
<feature type="transmembrane region" description="Helical" evidence="6">
    <location>
        <begin position="396"/>
        <end position="424"/>
    </location>
</feature>
<dbReference type="Pfam" id="PF02687">
    <property type="entry name" value="FtsX"/>
    <property type="match status" value="1"/>
</dbReference>
<feature type="transmembrane region" description="Helical" evidence="6">
    <location>
        <begin position="781"/>
        <end position="800"/>
    </location>
</feature>
<organism evidence="8 9">
    <name type="scientific">Actinoplanes ianthinogenes</name>
    <dbReference type="NCBI Taxonomy" id="122358"/>
    <lineage>
        <taxon>Bacteria</taxon>
        <taxon>Bacillati</taxon>
        <taxon>Actinomycetota</taxon>
        <taxon>Actinomycetes</taxon>
        <taxon>Micromonosporales</taxon>
        <taxon>Micromonosporaceae</taxon>
        <taxon>Actinoplanes</taxon>
    </lineage>
</organism>
<evidence type="ECO:0000256" key="2">
    <source>
        <dbReference type="ARBA" id="ARBA00022475"/>
    </source>
</evidence>
<evidence type="ECO:0000256" key="1">
    <source>
        <dbReference type="ARBA" id="ARBA00004651"/>
    </source>
</evidence>
<evidence type="ECO:0000256" key="6">
    <source>
        <dbReference type="SAM" id="Phobius"/>
    </source>
</evidence>